<comment type="caution">
    <text evidence="1">The sequence shown here is derived from an EMBL/GenBank/DDBJ whole genome shotgun (WGS) entry which is preliminary data.</text>
</comment>
<organism evidence="1 2">
    <name type="scientific">Chengkuizengella marina</name>
    <dbReference type="NCBI Taxonomy" id="2507566"/>
    <lineage>
        <taxon>Bacteria</taxon>
        <taxon>Bacillati</taxon>
        <taxon>Bacillota</taxon>
        <taxon>Bacilli</taxon>
        <taxon>Bacillales</taxon>
        <taxon>Paenibacillaceae</taxon>
        <taxon>Chengkuizengella</taxon>
    </lineage>
</organism>
<keyword evidence="2" id="KW-1185">Reference proteome</keyword>
<protein>
    <submittedName>
        <fullName evidence="1">HAD family phosphatase</fullName>
    </submittedName>
</protein>
<reference evidence="1 2" key="1">
    <citation type="submission" date="2019-01" db="EMBL/GenBank/DDBJ databases">
        <title>Chengkuizengella sp. nov., isolated from deep-sea sediment of East Pacific Ocean.</title>
        <authorList>
            <person name="Yang J."/>
            <person name="Lai Q."/>
            <person name="Shao Z."/>
        </authorList>
    </citation>
    <scope>NUCLEOTIDE SEQUENCE [LARGE SCALE GENOMIC DNA]</scope>
    <source>
        <strain evidence="1 2">YPA3-1-1</strain>
    </source>
</reference>
<dbReference type="InterPro" id="IPR006379">
    <property type="entry name" value="HAD-SF_hydro_IIB"/>
</dbReference>
<dbReference type="Pfam" id="PF08282">
    <property type="entry name" value="Hydrolase_3"/>
    <property type="match status" value="1"/>
</dbReference>
<dbReference type="Proteomes" id="UP000448943">
    <property type="component" value="Unassembled WGS sequence"/>
</dbReference>
<sequence>MKKEKNKHLYITGLDGTLLNNKAQLSEYACDQLNTLIRNGLLFTVASARSIFSIKQTLKGLSLSLPVIEFGGAMITDMETGYHYIINNIDSNLTKDLYQFISNKGFSPLITSFNGEKDCLNYETISNEGVNWYIINRKQMKDKRLKKVELKSMIKEQVVCFTMIEHYDKLIELRNKILDKYTEQFVVHLKENPFSKGWFWLTVLDKKATKDYAIHCLLNEYGFNKKQLTVFGSKTSDLNMFKIAKNRIAVSNAKPELKKVATEIIGSSNEDSVVNYILNSV</sequence>
<dbReference type="Gene3D" id="3.40.50.1000">
    <property type="entry name" value="HAD superfamily/HAD-like"/>
    <property type="match status" value="1"/>
</dbReference>
<dbReference type="PANTHER" id="PTHR10000:SF8">
    <property type="entry name" value="HAD SUPERFAMILY HYDROLASE-LIKE, TYPE 3"/>
    <property type="match status" value="1"/>
</dbReference>
<dbReference type="AlphaFoldDB" id="A0A6N9PYW0"/>
<gene>
    <name evidence="1" type="ORF">ERL59_07040</name>
</gene>
<dbReference type="GO" id="GO:0016791">
    <property type="term" value="F:phosphatase activity"/>
    <property type="evidence" value="ECO:0007669"/>
    <property type="project" value="TreeGrafter"/>
</dbReference>
<dbReference type="Gene3D" id="3.30.1240.10">
    <property type="match status" value="1"/>
</dbReference>
<dbReference type="GO" id="GO:0000287">
    <property type="term" value="F:magnesium ion binding"/>
    <property type="evidence" value="ECO:0007669"/>
    <property type="project" value="TreeGrafter"/>
</dbReference>
<dbReference type="PANTHER" id="PTHR10000">
    <property type="entry name" value="PHOSPHOSERINE PHOSPHATASE"/>
    <property type="match status" value="1"/>
</dbReference>
<evidence type="ECO:0000313" key="1">
    <source>
        <dbReference type="EMBL" id="NBI28709.1"/>
    </source>
</evidence>
<accession>A0A6N9PYW0</accession>
<dbReference type="GO" id="GO:0005829">
    <property type="term" value="C:cytosol"/>
    <property type="evidence" value="ECO:0007669"/>
    <property type="project" value="TreeGrafter"/>
</dbReference>
<dbReference type="RefSeq" id="WP_160645504.1">
    <property type="nucleotide sequence ID" value="NZ_SIJB01000017.1"/>
</dbReference>
<dbReference type="SUPFAM" id="SSF56784">
    <property type="entry name" value="HAD-like"/>
    <property type="match status" value="1"/>
</dbReference>
<evidence type="ECO:0000313" key="2">
    <source>
        <dbReference type="Proteomes" id="UP000448943"/>
    </source>
</evidence>
<dbReference type="InterPro" id="IPR036412">
    <property type="entry name" value="HAD-like_sf"/>
</dbReference>
<dbReference type="OrthoDB" id="9806027at2"/>
<proteinExistence type="predicted"/>
<dbReference type="EMBL" id="SIJB01000017">
    <property type="protein sequence ID" value="NBI28709.1"/>
    <property type="molecule type" value="Genomic_DNA"/>
</dbReference>
<dbReference type="InterPro" id="IPR023214">
    <property type="entry name" value="HAD_sf"/>
</dbReference>
<name>A0A6N9PYW0_9BACL</name>
<dbReference type="NCBIfam" id="TIGR01484">
    <property type="entry name" value="HAD-SF-IIB"/>
    <property type="match status" value="1"/>
</dbReference>